<accession>A0A9P7K837</accession>
<feature type="region of interest" description="Disordered" evidence="1">
    <location>
        <begin position="150"/>
        <end position="204"/>
    </location>
</feature>
<dbReference type="OrthoDB" id="3038119at2759"/>
<name>A0A9P7K837_9AGAR</name>
<sequence>MSRKSTRDSDDDDSQKTRRVNPLRLAARLGADIVAEMEAFIYPGAKMPTFEVRRDIQERYAGPTETAPTPGEILSRVSTTEIPPMNELQPVSSEINEKQPVTRISAEIAVIQNKAVPVKFRTLKRKIGLDAPEQLSARNAKKLASERISELKHGTRRHTHTGGTSNTAGGQLPNKKRRRIFTPPVSRPGDDSNPRKRTPSPCPEFALLDEKFDSHSQNVYPPNYHPSSEFYLNLYDVAAEANLTITQDDYQHGTFSSIEEDRPLSEEERSELYNLINNNIGVFGGIEECAGTYAVYMKEQSRLYFDRISFKTNYGRKIFRATQGELCSSTSAMGDDLHVDFQKWLASPDKQERFIRATQAALAPSGELDSESRQGLENYLAGQPCSEVLEGKEAVMDNNNPYTAKAKALYYDYDVNLSPPSALTLVDESTGDWYPRSIHSPKHNLVHYRRHSNRAHLSPLLPTPLIQSETSKYPIDISSHNSSTLPSLQLQTAGFMDAYLHSPDCQNAIRSRWPVSRPTRLRTTSAGGGI</sequence>
<proteinExistence type="predicted"/>
<evidence type="ECO:0000313" key="2">
    <source>
        <dbReference type="EMBL" id="KAG5639555.1"/>
    </source>
</evidence>
<comment type="caution">
    <text evidence="2">The sequence shown here is derived from an EMBL/GenBank/DDBJ whole genome shotgun (WGS) entry which is preliminary data.</text>
</comment>
<protein>
    <submittedName>
        <fullName evidence="2">Uncharacterized protein</fullName>
    </submittedName>
</protein>
<gene>
    <name evidence="2" type="ORF">H0H81_012226</name>
</gene>
<dbReference type="EMBL" id="JABCKI010005718">
    <property type="protein sequence ID" value="KAG5639555.1"/>
    <property type="molecule type" value="Genomic_DNA"/>
</dbReference>
<keyword evidence="3" id="KW-1185">Reference proteome</keyword>
<evidence type="ECO:0000256" key="1">
    <source>
        <dbReference type="SAM" id="MobiDB-lite"/>
    </source>
</evidence>
<evidence type="ECO:0000313" key="3">
    <source>
        <dbReference type="Proteomes" id="UP000717328"/>
    </source>
</evidence>
<reference evidence="2" key="1">
    <citation type="submission" date="2021-02" db="EMBL/GenBank/DDBJ databases">
        <authorList>
            <person name="Nieuwenhuis M."/>
            <person name="Van De Peppel L.J.J."/>
        </authorList>
    </citation>
    <scope>NUCLEOTIDE SEQUENCE</scope>
    <source>
        <strain evidence="2">D49</strain>
    </source>
</reference>
<reference evidence="2" key="2">
    <citation type="submission" date="2021-10" db="EMBL/GenBank/DDBJ databases">
        <title>Phylogenomics reveals ancestral predisposition of the termite-cultivated fungus Termitomyces towards a domesticated lifestyle.</title>
        <authorList>
            <person name="Auxier B."/>
            <person name="Grum-Grzhimaylo A."/>
            <person name="Cardenas M.E."/>
            <person name="Lodge J.D."/>
            <person name="Laessoe T."/>
            <person name="Pedersen O."/>
            <person name="Smith M.E."/>
            <person name="Kuyper T.W."/>
            <person name="Franco-Molano E.A."/>
            <person name="Baroni T.J."/>
            <person name="Aanen D.K."/>
        </authorList>
    </citation>
    <scope>NUCLEOTIDE SEQUENCE</scope>
    <source>
        <strain evidence="2">D49</strain>
    </source>
</reference>
<dbReference type="Proteomes" id="UP000717328">
    <property type="component" value="Unassembled WGS sequence"/>
</dbReference>
<dbReference type="AlphaFoldDB" id="A0A9P7K837"/>
<organism evidence="2 3">
    <name type="scientific">Sphagnurus paluster</name>
    <dbReference type="NCBI Taxonomy" id="117069"/>
    <lineage>
        <taxon>Eukaryota</taxon>
        <taxon>Fungi</taxon>
        <taxon>Dikarya</taxon>
        <taxon>Basidiomycota</taxon>
        <taxon>Agaricomycotina</taxon>
        <taxon>Agaricomycetes</taxon>
        <taxon>Agaricomycetidae</taxon>
        <taxon>Agaricales</taxon>
        <taxon>Tricholomatineae</taxon>
        <taxon>Lyophyllaceae</taxon>
        <taxon>Sphagnurus</taxon>
    </lineage>
</organism>